<feature type="domain" description="GFO/IDH/MocA-like oxidoreductase" evidence="4">
    <location>
        <begin position="134"/>
        <end position="252"/>
    </location>
</feature>
<proteinExistence type="inferred from homology"/>
<evidence type="ECO:0000259" key="4">
    <source>
        <dbReference type="Pfam" id="PF22725"/>
    </source>
</evidence>
<comment type="similarity">
    <text evidence="1">Belongs to the Gfo/Idh/MocA family.</text>
</comment>
<dbReference type="InterPro" id="IPR050984">
    <property type="entry name" value="Gfo/Idh/MocA_domain"/>
</dbReference>
<dbReference type="Gene3D" id="3.30.360.10">
    <property type="entry name" value="Dihydrodipicolinate Reductase, domain 2"/>
    <property type="match status" value="1"/>
</dbReference>
<dbReference type="Pfam" id="PF22725">
    <property type="entry name" value="GFO_IDH_MocA_C3"/>
    <property type="match status" value="1"/>
</dbReference>
<dbReference type="InterPro" id="IPR000683">
    <property type="entry name" value="Gfo/Idh/MocA-like_OxRdtase_N"/>
</dbReference>
<reference evidence="5 6" key="1">
    <citation type="submission" date="2016-03" db="EMBL/GenBank/DDBJ databases">
        <title>Draft genome sequence of Paenibacillus antarcticus CECT 5836.</title>
        <authorList>
            <person name="Shin S.-K."/>
            <person name="Yi H."/>
        </authorList>
    </citation>
    <scope>NUCLEOTIDE SEQUENCE [LARGE SCALE GENOMIC DNA]</scope>
    <source>
        <strain evidence="5 6">CECT 5836</strain>
    </source>
</reference>
<dbReference type="OrthoDB" id="9815825at2"/>
<dbReference type="Proteomes" id="UP000077355">
    <property type="component" value="Unassembled WGS sequence"/>
</dbReference>
<accession>A0A168MSE7</accession>
<dbReference type="GO" id="GO:0016491">
    <property type="term" value="F:oxidoreductase activity"/>
    <property type="evidence" value="ECO:0007669"/>
    <property type="project" value="UniProtKB-KW"/>
</dbReference>
<dbReference type="Pfam" id="PF01408">
    <property type="entry name" value="GFO_IDH_MocA"/>
    <property type="match status" value="1"/>
</dbReference>
<feature type="domain" description="Gfo/Idh/MocA-like oxidoreductase N-terminal" evidence="3">
    <location>
        <begin position="6"/>
        <end position="123"/>
    </location>
</feature>
<organism evidence="5 6">
    <name type="scientific">Paenibacillus antarcticus</name>
    <dbReference type="NCBI Taxonomy" id="253703"/>
    <lineage>
        <taxon>Bacteria</taxon>
        <taxon>Bacillati</taxon>
        <taxon>Bacillota</taxon>
        <taxon>Bacilli</taxon>
        <taxon>Bacillales</taxon>
        <taxon>Paenibacillaceae</taxon>
        <taxon>Paenibacillus</taxon>
    </lineage>
</organism>
<evidence type="ECO:0000313" key="5">
    <source>
        <dbReference type="EMBL" id="OAB44996.1"/>
    </source>
</evidence>
<name>A0A168MSE7_9BACL</name>
<dbReference type="InterPro" id="IPR036291">
    <property type="entry name" value="NAD(P)-bd_dom_sf"/>
</dbReference>
<comment type="caution">
    <text evidence="5">The sequence shown here is derived from an EMBL/GenBank/DDBJ whole genome shotgun (WGS) entry which is preliminary data.</text>
</comment>
<keyword evidence="2" id="KW-0560">Oxidoreductase</keyword>
<evidence type="ECO:0000259" key="3">
    <source>
        <dbReference type="Pfam" id="PF01408"/>
    </source>
</evidence>
<dbReference type="AlphaFoldDB" id="A0A168MSE7"/>
<dbReference type="SUPFAM" id="SSF51735">
    <property type="entry name" value="NAD(P)-binding Rossmann-fold domains"/>
    <property type="match status" value="1"/>
</dbReference>
<dbReference type="Gene3D" id="3.40.50.720">
    <property type="entry name" value="NAD(P)-binding Rossmann-like Domain"/>
    <property type="match status" value="1"/>
</dbReference>
<sequence length="334" mass="36569">MSRKLRWGILSTSSIAQSAVMPGIHESERGEIIAIASRDADKAADVAVEFNIQRSYGTYEELLADEEVDAVYIPLPNHLHKEWTIAAAKAGKHVLCEKPVALNAAEALEMVEVCRREGVIFAEAFMYRYHPKHARVKEIIASGEIGKIRGLHANFTCNNSDDLGNVRYKKSMGGGSIYDVGCYPISMGRMILGQEPTAATVHALFSPEHDGVDMMASGMLEFPGSIALTFDCGLWAFPRCYYEVLGTEGSIELPNAFGWERSDEPPQILVHTSEGTREERGGVINSFTLEADAFANAVLEGIPLPYAPEDAVNNMKVIDACLASARTSMRVRII</sequence>
<keyword evidence="6" id="KW-1185">Reference proteome</keyword>
<dbReference type="SUPFAM" id="SSF55347">
    <property type="entry name" value="Glyceraldehyde-3-phosphate dehydrogenase-like, C-terminal domain"/>
    <property type="match status" value="1"/>
</dbReference>
<dbReference type="RefSeq" id="WP_068650492.1">
    <property type="nucleotide sequence ID" value="NZ_CP043611.1"/>
</dbReference>
<evidence type="ECO:0000256" key="1">
    <source>
        <dbReference type="ARBA" id="ARBA00010928"/>
    </source>
</evidence>
<dbReference type="PANTHER" id="PTHR22604">
    <property type="entry name" value="OXIDOREDUCTASES"/>
    <property type="match status" value="1"/>
</dbReference>
<dbReference type="InterPro" id="IPR055170">
    <property type="entry name" value="GFO_IDH_MocA-like_dom"/>
</dbReference>
<protein>
    <submittedName>
        <fullName evidence="5">Oxidoreductase</fullName>
    </submittedName>
</protein>
<evidence type="ECO:0000313" key="6">
    <source>
        <dbReference type="Proteomes" id="UP000077355"/>
    </source>
</evidence>
<gene>
    <name evidence="5" type="ORF">PBAT_13685</name>
</gene>
<evidence type="ECO:0000256" key="2">
    <source>
        <dbReference type="ARBA" id="ARBA00023002"/>
    </source>
</evidence>
<dbReference type="EMBL" id="LVJI01000018">
    <property type="protein sequence ID" value="OAB44996.1"/>
    <property type="molecule type" value="Genomic_DNA"/>
</dbReference>
<dbReference type="GO" id="GO:0000166">
    <property type="term" value="F:nucleotide binding"/>
    <property type="evidence" value="ECO:0007669"/>
    <property type="project" value="InterPro"/>
</dbReference>
<dbReference type="PANTHER" id="PTHR22604:SF105">
    <property type="entry name" value="TRANS-1,2-DIHYDROBENZENE-1,2-DIOL DEHYDROGENASE"/>
    <property type="match status" value="1"/>
</dbReference>